<dbReference type="GO" id="GO:0050291">
    <property type="term" value="F:sphingosine N-acyltransferase activity"/>
    <property type="evidence" value="ECO:0007669"/>
    <property type="project" value="InterPro"/>
</dbReference>
<dbReference type="PIRSF" id="PIRSF005225">
    <property type="entry name" value="LAG1_LAC1"/>
    <property type="match status" value="1"/>
</dbReference>
<dbReference type="PANTHER" id="PTHR12560">
    <property type="entry name" value="LONGEVITY ASSURANCE FACTOR 1 LAG1"/>
    <property type="match status" value="1"/>
</dbReference>
<evidence type="ECO:0000256" key="8">
    <source>
        <dbReference type="ARBA" id="ARBA00023180"/>
    </source>
</evidence>
<dbReference type="GO" id="GO:0046513">
    <property type="term" value="P:ceramide biosynthetic process"/>
    <property type="evidence" value="ECO:0007669"/>
    <property type="project" value="InterPro"/>
</dbReference>
<keyword evidence="7 9" id="KW-0472">Membrane</keyword>
<feature type="compositionally biased region" description="Basic and acidic residues" evidence="10">
    <location>
        <begin position="384"/>
        <end position="394"/>
    </location>
</feature>
<comment type="similarity">
    <text evidence="2">Belongs to the sphingosine N-acyltransferase family.</text>
</comment>
<dbReference type="InterPro" id="IPR016439">
    <property type="entry name" value="Lag1/Lac1-like"/>
</dbReference>
<feature type="transmembrane region" description="Helical" evidence="11">
    <location>
        <begin position="185"/>
        <end position="203"/>
    </location>
</feature>
<feature type="transmembrane region" description="Helical" evidence="11">
    <location>
        <begin position="43"/>
        <end position="62"/>
    </location>
</feature>
<dbReference type="GO" id="GO:0005789">
    <property type="term" value="C:endoplasmic reticulum membrane"/>
    <property type="evidence" value="ECO:0007669"/>
    <property type="project" value="UniProtKB-SubCell"/>
</dbReference>
<evidence type="ECO:0000256" key="5">
    <source>
        <dbReference type="ARBA" id="ARBA00022824"/>
    </source>
</evidence>
<name>A0A8I2YUL3_9AGAM</name>
<evidence type="ECO:0000256" key="1">
    <source>
        <dbReference type="ARBA" id="ARBA00004477"/>
    </source>
</evidence>
<evidence type="ECO:0000313" key="14">
    <source>
        <dbReference type="Proteomes" id="UP000683000"/>
    </source>
</evidence>
<accession>A0A8I2YUL3</accession>
<evidence type="ECO:0000256" key="3">
    <source>
        <dbReference type="ARBA" id="ARBA00022679"/>
    </source>
</evidence>
<dbReference type="SMART" id="SM00724">
    <property type="entry name" value="TLC"/>
    <property type="match status" value="1"/>
</dbReference>
<feature type="transmembrane region" description="Helical" evidence="11">
    <location>
        <begin position="338"/>
        <end position="359"/>
    </location>
</feature>
<feature type="transmembrane region" description="Helical" evidence="11">
    <location>
        <begin position="274"/>
        <end position="298"/>
    </location>
</feature>
<evidence type="ECO:0000256" key="2">
    <source>
        <dbReference type="ARBA" id="ARBA00009808"/>
    </source>
</evidence>
<feature type="region of interest" description="Disordered" evidence="10">
    <location>
        <begin position="369"/>
        <end position="394"/>
    </location>
</feature>
<keyword evidence="3" id="KW-0808">Transferase</keyword>
<feature type="transmembrane region" description="Helical" evidence="11">
    <location>
        <begin position="143"/>
        <end position="165"/>
    </location>
</feature>
<sequence length="394" mass="46311">MTLPQPSLWSDLKSSRWVVNPGSFIPTSSCPFALTPSASSFKLLLVPLVFYINWEVLAPFVAQGLQNPFRPFFFISYPVSSSPDSDPRYRKGYLDLVFLAYHIVLFSFVRQIITINICHPIARYFGLKSRAKCDRFGEQGYAVVYFAVMGAWGFRIMSQLPSYWYKTEHFWRGYPHWDMLPDLKQYYLIHLAYWCQQLIVLLLRLEKPRKDHNELVAHHIVTLWLAGGSYLVNMTIIGNAVYMSMDIPDVFLAVSIFLSRPFASSHYPRQISKILNYLQLTHAKLVAFIVFLCIWTYFRHYLNIVMLWSVWYEFDLAPEANRVWAPETGAWLVWWMKYQIFLLLLLLQILNLFWYYFILRIALRSLKPSTMTDDRSDDEDDGDANGHIDHEKDD</sequence>
<proteinExistence type="inferred from homology"/>
<comment type="caution">
    <text evidence="13">The sequence shown here is derived from an EMBL/GenBank/DDBJ whole genome shotgun (WGS) entry which is preliminary data.</text>
</comment>
<dbReference type="Pfam" id="PF03798">
    <property type="entry name" value="TRAM_LAG1_CLN8"/>
    <property type="match status" value="2"/>
</dbReference>
<evidence type="ECO:0000256" key="7">
    <source>
        <dbReference type="ARBA" id="ARBA00023136"/>
    </source>
</evidence>
<feature type="transmembrane region" description="Helical" evidence="11">
    <location>
        <begin position="215"/>
        <end position="236"/>
    </location>
</feature>
<dbReference type="EMBL" id="JAGFBS010000006">
    <property type="protein sequence ID" value="KAG6378671.1"/>
    <property type="molecule type" value="Genomic_DNA"/>
</dbReference>
<evidence type="ECO:0000256" key="10">
    <source>
        <dbReference type="SAM" id="MobiDB-lite"/>
    </source>
</evidence>
<evidence type="ECO:0000256" key="11">
    <source>
        <dbReference type="SAM" id="Phobius"/>
    </source>
</evidence>
<dbReference type="OrthoDB" id="3053196at2759"/>
<keyword evidence="4 9" id="KW-0812">Transmembrane</keyword>
<evidence type="ECO:0000256" key="6">
    <source>
        <dbReference type="ARBA" id="ARBA00022989"/>
    </source>
</evidence>
<evidence type="ECO:0000259" key="12">
    <source>
        <dbReference type="PROSITE" id="PS50922"/>
    </source>
</evidence>
<dbReference type="PROSITE" id="PS50922">
    <property type="entry name" value="TLC"/>
    <property type="match status" value="1"/>
</dbReference>
<protein>
    <submittedName>
        <fullName evidence="13">Putative longevity assurance proteins LAG1/LAC1</fullName>
    </submittedName>
</protein>
<feature type="transmembrane region" description="Helical" evidence="11">
    <location>
        <begin position="242"/>
        <end position="262"/>
    </location>
</feature>
<comment type="subcellular location">
    <subcellularLocation>
        <location evidence="1">Endoplasmic reticulum membrane</location>
        <topology evidence="1">Multi-pass membrane protein</topology>
    </subcellularLocation>
</comment>
<keyword evidence="14" id="KW-1185">Reference proteome</keyword>
<evidence type="ECO:0000313" key="13">
    <source>
        <dbReference type="EMBL" id="KAG6378671.1"/>
    </source>
</evidence>
<feature type="domain" description="TLC" evidence="12">
    <location>
        <begin position="131"/>
        <end position="367"/>
    </location>
</feature>
<dbReference type="Proteomes" id="UP000683000">
    <property type="component" value="Unassembled WGS sequence"/>
</dbReference>
<feature type="transmembrane region" description="Helical" evidence="11">
    <location>
        <begin position="99"/>
        <end position="122"/>
    </location>
</feature>
<keyword evidence="5" id="KW-0256">Endoplasmic reticulum</keyword>
<evidence type="ECO:0000256" key="4">
    <source>
        <dbReference type="ARBA" id="ARBA00022692"/>
    </source>
</evidence>
<evidence type="ECO:0000256" key="9">
    <source>
        <dbReference type="PROSITE-ProRule" id="PRU00205"/>
    </source>
</evidence>
<organism evidence="13 14">
    <name type="scientific">Boletus reticuloceps</name>
    <dbReference type="NCBI Taxonomy" id="495285"/>
    <lineage>
        <taxon>Eukaryota</taxon>
        <taxon>Fungi</taxon>
        <taxon>Dikarya</taxon>
        <taxon>Basidiomycota</taxon>
        <taxon>Agaricomycotina</taxon>
        <taxon>Agaricomycetes</taxon>
        <taxon>Agaricomycetidae</taxon>
        <taxon>Boletales</taxon>
        <taxon>Boletineae</taxon>
        <taxon>Boletaceae</taxon>
        <taxon>Boletoideae</taxon>
        <taxon>Boletus</taxon>
    </lineage>
</organism>
<dbReference type="PANTHER" id="PTHR12560:SF11">
    <property type="entry name" value="CERAMIDE SYNTHASE LAC1-RELATED"/>
    <property type="match status" value="1"/>
</dbReference>
<dbReference type="InterPro" id="IPR006634">
    <property type="entry name" value="TLC-dom"/>
</dbReference>
<dbReference type="AlphaFoldDB" id="A0A8I2YUL3"/>
<keyword evidence="8" id="KW-0325">Glycoprotein</keyword>
<gene>
    <name evidence="13" type="ORF">JVT61DRAFT_12942</name>
</gene>
<reference evidence="13" key="1">
    <citation type="submission" date="2021-03" db="EMBL/GenBank/DDBJ databases">
        <title>Evolutionary innovations through gain and loss of genes in the ectomycorrhizal Boletales.</title>
        <authorList>
            <person name="Wu G."/>
            <person name="Miyauchi S."/>
            <person name="Morin E."/>
            <person name="Yang Z.-L."/>
            <person name="Xu J."/>
            <person name="Martin F.M."/>
        </authorList>
    </citation>
    <scope>NUCLEOTIDE SEQUENCE</scope>
    <source>
        <strain evidence="13">BR01</strain>
    </source>
</reference>
<keyword evidence="6 11" id="KW-1133">Transmembrane helix</keyword>